<feature type="transmembrane region" description="Helical" evidence="7">
    <location>
        <begin position="51"/>
        <end position="70"/>
    </location>
</feature>
<feature type="transmembrane region" description="Helical" evidence="7">
    <location>
        <begin position="192"/>
        <end position="212"/>
    </location>
</feature>
<keyword evidence="5 7" id="KW-0472">Membrane</keyword>
<evidence type="ECO:0000313" key="9">
    <source>
        <dbReference type="EMBL" id="MDR5867761.1"/>
    </source>
</evidence>
<feature type="transmembrane region" description="Helical" evidence="7">
    <location>
        <begin position="82"/>
        <end position="106"/>
    </location>
</feature>
<accession>A0ABU1G479</accession>
<evidence type="ECO:0000256" key="2">
    <source>
        <dbReference type="ARBA" id="ARBA00022475"/>
    </source>
</evidence>
<proteinExistence type="predicted"/>
<dbReference type="PANTHER" id="PTHR42920:SF5">
    <property type="entry name" value="EAMA DOMAIN-CONTAINING PROTEIN"/>
    <property type="match status" value="1"/>
</dbReference>
<feature type="transmembrane region" description="Helical" evidence="7">
    <location>
        <begin position="232"/>
        <end position="251"/>
    </location>
</feature>
<evidence type="ECO:0000256" key="4">
    <source>
        <dbReference type="ARBA" id="ARBA00022989"/>
    </source>
</evidence>
<keyword evidence="4 7" id="KW-1133">Transmembrane helix</keyword>
<evidence type="ECO:0000256" key="7">
    <source>
        <dbReference type="SAM" id="Phobius"/>
    </source>
</evidence>
<evidence type="ECO:0000256" key="6">
    <source>
        <dbReference type="SAM" id="MobiDB-lite"/>
    </source>
</evidence>
<dbReference type="Proteomes" id="UP001264519">
    <property type="component" value="Unassembled WGS sequence"/>
</dbReference>
<keyword evidence="3 7" id="KW-0812">Transmembrane</keyword>
<keyword evidence="10" id="KW-1185">Reference proteome</keyword>
<evidence type="ECO:0000256" key="1">
    <source>
        <dbReference type="ARBA" id="ARBA00004651"/>
    </source>
</evidence>
<dbReference type="InterPro" id="IPR037185">
    <property type="entry name" value="EmrE-like"/>
</dbReference>
<dbReference type="Pfam" id="PF00892">
    <property type="entry name" value="EamA"/>
    <property type="match status" value="2"/>
</dbReference>
<dbReference type="EMBL" id="JARWAK010000011">
    <property type="protein sequence ID" value="MDR5867761.1"/>
    <property type="molecule type" value="Genomic_DNA"/>
</dbReference>
<protein>
    <submittedName>
        <fullName evidence="9">DMT family transporter</fullName>
    </submittedName>
</protein>
<feature type="domain" description="EamA" evidence="8">
    <location>
        <begin position="166"/>
        <end position="299"/>
    </location>
</feature>
<comment type="caution">
    <text evidence="9">The sequence shown here is derived from an EMBL/GenBank/DDBJ whole genome shotgun (WGS) entry which is preliminary data.</text>
</comment>
<dbReference type="SUPFAM" id="SSF103481">
    <property type="entry name" value="Multidrug resistance efflux transporter EmrE"/>
    <property type="match status" value="2"/>
</dbReference>
<feature type="transmembrane region" description="Helical" evidence="7">
    <location>
        <begin position="20"/>
        <end position="39"/>
    </location>
</feature>
<dbReference type="InterPro" id="IPR000620">
    <property type="entry name" value="EamA_dom"/>
</dbReference>
<feature type="transmembrane region" description="Helical" evidence="7">
    <location>
        <begin position="285"/>
        <end position="303"/>
    </location>
</feature>
<feature type="transmembrane region" description="Helical" evidence="7">
    <location>
        <begin position="164"/>
        <end position="185"/>
    </location>
</feature>
<dbReference type="InterPro" id="IPR051258">
    <property type="entry name" value="Diverse_Substrate_Transporter"/>
</dbReference>
<keyword evidence="2" id="KW-1003">Cell membrane</keyword>
<evidence type="ECO:0000256" key="3">
    <source>
        <dbReference type="ARBA" id="ARBA00022692"/>
    </source>
</evidence>
<evidence type="ECO:0000313" key="10">
    <source>
        <dbReference type="Proteomes" id="UP001264519"/>
    </source>
</evidence>
<feature type="region of interest" description="Disordered" evidence="6">
    <location>
        <begin position="306"/>
        <end position="337"/>
    </location>
</feature>
<evidence type="ECO:0000259" key="8">
    <source>
        <dbReference type="Pfam" id="PF00892"/>
    </source>
</evidence>
<dbReference type="RefSeq" id="WP_309653349.1">
    <property type="nucleotide sequence ID" value="NZ_JARWAK010000011.1"/>
</dbReference>
<reference evidence="9 10" key="1">
    <citation type="submission" date="2023-04" db="EMBL/GenBank/DDBJ databases">
        <title>A long-awaited taxogenomic arrangement of the family Halomonadaceae.</title>
        <authorList>
            <person name="De La Haba R."/>
            <person name="Chuvochina M."/>
            <person name="Wittouck S."/>
            <person name="Arahal D.R."/>
            <person name="Sanchez-Porro C."/>
            <person name="Hugenholtz P."/>
            <person name="Ventosa A."/>
        </authorList>
    </citation>
    <scope>NUCLEOTIDE SEQUENCE [LARGE SCALE GENOMIC DNA]</scope>
    <source>
        <strain evidence="9 10">DSM 23530</strain>
    </source>
</reference>
<evidence type="ECO:0000256" key="5">
    <source>
        <dbReference type="ARBA" id="ARBA00023136"/>
    </source>
</evidence>
<feature type="transmembrane region" description="Helical" evidence="7">
    <location>
        <begin position="258"/>
        <end position="279"/>
    </location>
</feature>
<comment type="subcellular location">
    <subcellularLocation>
        <location evidence="1">Cell membrane</location>
        <topology evidence="1">Multi-pass membrane protein</topology>
    </subcellularLocation>
</comment>
<feature type="domain" description="EamA" evidence="8">
    <location>
        <begin position="21"/>
        <end position="154"/>
    </location>
</feature>
<organism evidence="9 10">
    <name type="scientific">Halomonas koreensis</name>
    <dbReference type="NCBI Taxonomy" id="245385"/>
    <lineage>
        <taxon>Bacteria</taxon>
        <taxon>Pseudomonadati</taxon>
        <taxon>Pseudomonadota</taxon>
        <taxon>Gammaproteobacteria</taxon>
        <taxon>Oceanospirillales</taxon>
        <taxon>Halomonadaceae</taxon>
        <taxon>Halomonas</taxon>
    </lineage>
</organism>
<name>A0ABU1G479_9GAMM</name>
<dbReference type="PANTHER" id="PTHR42920">
    <property type="entry name" value="OS03G0707200 PROTEIN-RELATED"/>
    <property type="match status" value="1"/>
</dbReference>
<sequence>MPVSHPLRVTPQPASRRHRLTGAAAALAAVLIWSIYFLSLRQGALSPLGRLDLTLFRYAVPGLLLLPLLVRRWPTIRRVPPLWLAGMALGAGVPFFLLGAVGMAWAPVAHGSTLIPGTAPLFVTGIAVALFGQPLGRWRRRGLAAILVGVIALLWSGWRESAALGLGQLMFLSASLMWAIFTLSLRQSGLSALEATAVVTVPNGLAAGLYLLVGASESTLPGLPVGVWLPQLLVQGLLVGLGSGLMVGLAIRGLGAEAASALGSLTPVCATLLALAWLGEAITPATLLGLTLVTLGVVAASGWPDRATEPGRDHARRAAASRMAMEGREEGPESGLS</sequence>
<gene>
    <name evidence="9" type="ORF">QC818_13280</name>
</gene>
<feature type="transmembrane region" description="Helical" evidence="7">
    <location>
        <begin position="142"/>
        <end position="158"/>
    </location>
</feature>
<feature type="transmembrane region" description="Helical" evidence="7">
    <location>
        <begin position="112"/>
        <end position="130"/>
    </location>
</feature>